<dbReference type="EMBL" id="JABDTM020011395">
    <property type="protein sequence ID" value="KAH0820606.1"/>
    <property type="molecule type" value="Genomic_DNA"/>
</dbReference>
<dbReference type="GO" id="GO:0007165">
    <property type="term" value="P:signal transduction"/>
    <property type="evidence" value="ECO:0007669"/>
    <property type="project" value="UniProtKB-KW"/>
</dbReference>
<dbReference type="GO" id="GO:0004984">
    <property type="term" value="F:olfactory receptor activity"/>
    <property type="evidence" value="ECO:0007669"/>
    <property type="project" value="InterPro"/>
</dbReference>
<dbReference type="GO" id="GO:0005549">
    <property type="term" value="F:odorant binding"/>
    <property type="evidence" value="ECO:0007669"/>
    <property type="project" value="InterPro"/>
</dbReference>
<feature type="transmembrane region" description="Helical" evidence="10">
    <location>
        <begin position="101"/>
        <end position="122"/>
    </location>
</feature>
<sequence>MELFNWRATFDTSLAALRLFGVWPQEDFYNLHLYFISIKFFIFIQLFNLFVIEMHLESLALQMIAIRNTYGFVTNVLKELVGTLNAHVFPRTQTGFAESVLGIWRTYTGYGVAVLGCLVPLLEYHTVSLVFIIAANLYMDVLLTSFMRFIEMQYSILCEALRGHCDLEKEEVESCWDIFNTLNDIVFVQFFANVLANALALFSLSLILPSSSASESLLLLLPSILTQLSLYCWYSSEVQLKSSKIVNVVVESEWNFSLKVRNTLLIFNLRTQTVINAFDLFPLCFMVIIRVEMTRFDWISTIKVNIFMLRCVGLWPGRGETYQRDLYTFYAVFNAILIIGGHNFSQLANIFFVYSDLEALAATIFVMITNILATVKMYTFVLNMRVIKELLLVLDSFHFQPKSLEQVKLVQPTLQIWKKLYIVYSSVVGVNVLLWSIAPLLDEGQRLPFVAWYPFSTETSPNYQIIYIYQVVCIWYITIANLNLDCMTYALMMYICAQCDILCDNLSVLGGTETDFSTTLRECIEHHTKIVQ</sequence>
<evidence type="ECO:0000313" key="11">
    <source>
        <dbReference type="EMBL" id="KAH0820606.1"/>
    </source>
</evidence>
<evidence type="ECO:0000256" key="10">
    <source>
        <dbReference type="SAM" id="Phobius"/>
    </source>
</evidence>
<keyword evidence="7 10" id="KW-0472">Membrane</keyword>
<reference evidence="11" key="2">
    <citation type="submission" date="2021-08" db="EMBL/GenBank/DDBJ databases">
        <authorList>
            <person name="Eriksson T."/>
        </authorList>
    </citation>
    <scope>NUCLEOTIDE SEQUENCE</scope>
    <source>
        <strain evidence="11">Stoneville</strain>
        <tissue evidence="11">Whole head</tissue>
    </source>
</reference>
<keyword evidence="12" id="KW-1185">Reference proteome</keyword>
<feature type="transmembrane region" description="Helical" evidence="10">
    <location>
        <begin position="216"/>
        <end position="234"/>
    </location>
</feature>
<keyword evidence="3" id="KW-0716">Sensory transduction</keyword>
<feature type="transmembrane region" description="Helical" evidence="10">
    <location>
        <begin position="461"/>
        <end position="484"/>
    </location>
</feature>
<dbReference type="InterPro" id="IPR004117">
    <property type="entry name" value="7tm6_olfct_rcpt"/>
</dbReference>
<comment type="subcellular location">
    <subcellularLocation>
        <location evidence="1">Cell membrane</location>
        <topology evidence="1">Multi-pass membrane protein</topology>
    </subcellularLocation>
</comment>
<dbReference type="PANTHER" id="PTHR21137">
    <property type="entry name" value="ODORANT RECEPTOR"/>
    <property type="match status" value="1"/>
</dbReference>
<keyword evidence="2" id="KW-1003">Cell membrane</keyword>
<organism evidence="11 12">
    <name type="scientific">Tenebrio molitor</name>
    <name type="common">Yellow mealworm beetle</name>
    <dbReference type="NCBI Taxonomy" id="7067"/>
    <lineage>
        <taxon>Eukaryota</taxon>
        <taxon>Metazoa</taxon>
        <taxon>Ecdysozoa</taxon>
        <taxon>Arthropoda</taxon>
        <taxon>Hexapoda</taxon>
        <taxon>Insecta</taxon>
        <taxon>Pterygota</taxon>
        <taxon>Neoptera</taxon>
        <taxon>Endopterygota</taxon>
        <taxon>Coleoptera</taxon>
        <taxon>Polyphaga</taxon>
        <taxon>Cucujiformia</taxon>
        <taxon>Tenebrionidae</taxon>
        <taxon>Tenebrio</taxon>
    </lineage>
</organism>
<evidence type="ECO:0000313" key="12">
    <source>
        <dbReference type="Proteomes" id="UP000719412"/>
    </source>
</evidence>
<keyword evidence="6 10" id="KW-1133">Transmembrane helix</keyword>
<keyword evidence="5" id="KW-0552">Olfaction</keyword>
<evidence type="ECO:0000256" key="5">
    <source>
        <dbReference type="ARBA" id="ARBA00022725"/>
    </source>
</evidence>
<reference evidence="11" key="1">
    <citation type="journal article" date="2020" name="J Insects Food Feed">
        <title>The yellow mealworm (Tenebrio molitor) genome: a resource for the emerging insects as food and feed industry.</title>
        <authorList>
            <person name="Eriksson T."/>
            <person name="Andere A."/>
            <person name="Kelstrup H."/>
            <person name="Emery V."/>
            <person name="Picard C."/>
        </authorList>
    </citation>
    <scope>NUCLEOTIDE SEQUENCE</scope>
    <source>
        <strain evidence="11">Stoneville</strain>
        <tissue evidence="11">Whole head</tissue>
    </source>
</reference>
<dbReference type="AlphaFoldDB" id="A0A8J6HRY5"/>
<evidence type="ECO:0000256" key="1">
    <source>
        <dbReference type="ARBA" id="ARBA00004651"/>
    </source>
</evidence>
<feature type="transmembrane region" description="Helical" evidence="10">
    <location>
        <begin position="327"/>
        <end position="354"/>
    </location>
</feature>
<evidence type="ECO:0000256" key="7">
    <source>
        <dbReference type="ARBA" id="ARBA00023136"/>
    </source>
</evidence>
<evidence type="ECO:0000256" key="9">
    <source>
        <dbReference type="ARBA" id="ARBA00023224"/>
    </source>
</evidence>
<proteinExistence type="predicted"/>
<evidence type="ECO:0000256" key="4">
    <source>
        <dbReference type="ARBA" id="ARBA00022692"/>
    </source>
</evidence>
<accession>A0A8J6HRY5</accession>
<evidence type="ECO:0000256" key="8">
    <source>
        <dbReference type="ARBA" id="ARBA00023170"/>
    </source>
</evidence>
<feature type="transmembrane region" description="Helical" evidence="10">
    <location>
        <begin position="31"/>
        <end position="52"/>
    </location>
</feature>
<keyword evidence="8" id="KW-0675">Receptor</keyword>
<name>A0A8J6HRY5_TENMO</name>
<protein>
    <recommendedName>
        <fullName evidence="13">Odorant receptor</fullName>
    </recommendedName>
</protein>
<feature type="transmembrane region" description="Helical" evidence="10">
    <location>
        <begin position="421"/>
        <end position="441"/>
    </location>
</feature>
<gene>
    <name evidence="11" type="ORF">GEV33_002185</name>
</gene>
<feature type="transmembrane region" description="Helical" evidence="10">
    <location>
        <begin position="360"/>
        <end position="381"/>
    </location>
</feature>
<dbReference type="Pfam" id="PF02949">
    <property type="entry name" value="7tm_6"/>
    <property type="match status" value="2"/>
</dbReference>
<evidence type="ECO:0000256" key="6">
    <source>
        <dbReference type="ARBA" id="ARBA00022989"/>
    </source>
</evidence>
<keyword evidence="4 10" id="KW-0812">Transmembrane</keyword>
<comment type="caution">
    <text evidence="11">The sequence shown here is derived from an EMBL/GenBank/DDBJ whole genome shotgun (WGS) entry which is preliminary data.</text>
</comment>
<evidence type="ECO:0000256" key="3">
    <source>
        <dbReference type="ARBA" id="ARBA00022606"/>
    </source>
</evidence>
<dbReference type="Proteomes" id="UP000719412">
    <property type="component" value="Unassembled WGS sequence"/>
</dbReference>
<dbReference type="PANTHER" id="PTHR21137:SF35">
    <property type="entry name" value="ODORANT RECEPTOR 19A-RELATED"/>
    <property type="match status" value="1"/>
</dbReference>
<evidence type="ECO:0008006" key="13">
    <source>
        <dbReference type="Google" id="ProtNLM"/>
    </source>
</evidence>
<feature type="transmembrane region" description="Helical" evidence="10">
    <location>
        <begin position="190"/>
        <end position="210"/>
    </location>
</feature>
<keyword evidence="9" id="KW-0807">Transducer</keyword>
<dbReference type="GO" id="GO:0005886">
    <property type="term" value="C:plasma membrane"/>
    <property type="evidence" value="ECO:0007669"/>
    <property type="project" value="UniProtKB-SubCell"/>
</dbReference>
<feature type="transmembrane region" description="Helical" evidence="10">
    <location>
        <begin position="128"/>
        <end position="147"/>
    </location>
</feature>
<evidence type="ECO:0000256" key="2">
    <source>
        <dbReference type="ARBA" id="ARBA00022475"/>
    </source>
</evidence>